<organism evidence="2 3">
    <name type="scientific">Hydrotalea sandarakina</name>
    <dbReference type="NCBI Taxonomy" id="1004304"/>
    <lineage>
        <taxon>Bacteria</taxon>
        <taxon>Pseudomonadati</taxon>
        <taxon>Bacteroidota</taxon>
        <taxon>Chitinophagia</taxon>
        <taxon>Chitinophagales</taxon>
        <taxon>Chitinophagaceae</taxon>
        <taxon>Hydrotalea</taxon>
    </lineage>
</organism>
<keyword evidence="2" id="KW-0808">Transferase</keyword>
<dbReference type="GO" id="GO:0016758">
    <property type="term" value="F:hexosyltransferase activity"/>
    <property type="evidence" value="ECO:0007669"/>
    <property type="project" value="UniProtKB-ARBA"/>
</dbReference>
<dbReference type="InterPro" id="IPR001173">
    <property type="entry name" value="Glyco_trans_2-like"/>
</dbReference>
<name>A0A2W7S5L8_9BACT</name>
<dbReference type="CDD" id="cd06433">
    <property type="entry name" value="GT_2_WfgS_like"/>
    <property type="match status" value="1"/>
</dbReference>
<dbReference type="RefSeq" id="WP_111295321.1">
    <property type="nucleotide sequence ID" value="NZ_QKZV01000005.1"/>
</dbReference>
<dbReference type="SUPFAM" id="SSF53448">
    <property type="entry name" value="Nucleotide-diphospho-sugar transferases"/>
    <property type="match status" value="1"/>
</dbReference>
<feature type="domain" description="Glycosyltransferase 2-like" evidence="1">
    <location>
        <begin position="5"/>
        <end position="139"/>
    </location>
</feature>
<dbReference type="AlphaFoldDB" id="A0A2W7S5L8"/>
<protein>
    <submittedName>
        <fullName evidence="2">Glycosyltransferase involved in cell wall biosynthesis</fullName>
    </submittedName>
</protein>
<accession>A0A2W7S5L8</accession>
<sequence length="247" mass="27885">MLSISIITPSFNNAATILQTVESVAAQTVVPLEHLIMDGQSTDDTARVLQNTAAIYISEPDKGMYDAMNKGIQRAKGEVIGILNADDFYASNTVLEKVLQLFETTECDAVYGDLVYVQKDNVAKVQRYWVAGAYTPGAFLKGWMPPHPTFFVRKKVYEQYGLFNLDLGTAADYELMLRFIHKYGIRLGYLPQTLVYMRAGGASNESLLARFKANRKDVMAWKVNGLQPKWYTLYAKPLRKLNQFWKG</sequence>
<evidence type="ECO:0000313" key="3">
    <source>
        <dbReference type="Proteomes" id="UP000249720"/>
    </source>
</evidence>
<comment type="caution">
    <text evidence="2">The sequence shown here is derived from an EMBL/GenBank/DDBJ whole genome shotgun (WGS) entry which is preliminary data.</text>
</comment>
<reference evidence="2 3" key="1">
    <citation type="submission" date="2018-06" db="EMBL/GenBank/DDBJ databases">
        <title>Genomic Encyclopedia of Archaeal and Bacterial Type Strains, Phase II (KMG-II): from individual species to whole genera.</title>
        <authorList>
            <person name="Goeker M."/>
        </authorList>
    </citation>
    <scope>NUCLEOTIDE SEQUENCE [LARGE SCALE GENOMIC DNA]</scope>
    <source>
        <strain evidence="2 3">DSM 23241</strain>
    </source>
</reference>
<dbReference type="EMBL" id="QKZV01000005">
    <property type="protein sequence ID" value="PZX62249.1"/>
    <property type="molecule type" value="Genomic_DNA"/>
</dbReference>
<dbReference type="OrthoDB" id="9788101at2"/>
<dbReference type="InterPro" id="IPR029044">
    <property type="entry name" value="Nucleotide-diphossugar_trans"/>
</dbReference>
<gene>
    <name evidence="2" type="ORF">LX80_01731</name>
</gene>
<dbReference type="Gene3D" id="3.90.550.10">
    <property type="entry name" value="Spore Coat Polysaccharide Biosynthesis Protein SpsA, Chain A"/>
    <property type="match status" value="1"/>
</dbReference>
<dbReference type="PANTHER" id="PTHR22916">
    <property type="entry name" value="GLYCOSYLTRANSFERASE"/>
    <property type="match status" value="1"/>
</dbReference>
<proteinExistence type="predicted"/>
<evidence type="ECO:0000259" key="1">
    <source>
        <dbReference type="Pfam" id="PF00535"/>
    </source>
</evidence>
<dbReference type="Pfam" id="PF00535">
    <property type="entry name" value="Glycos_transf_2"/>
    <property type="match status" value="1"/>
</dbReference>
<dbReference type="PANTHER" id="PTHR22916:SF3">
    <property type="entry name" value="UDP-GLCNAC:BETAGAL BETA-1,3-N-ACETYLGLUCOSAMINYLTRANSFERASE-LIKE PROTEIN 1"/>
    <property type="match status" value="1"/>
</dbReference>
<evidence type="ECO:0000313" key="2">
    <source>
        <dbReference type="EMBL" id="PZX62249.1"/>
    </source>
</evidence>
<keyword evidence="3" id="KW-1185">Reference proteome</keyword>
<dbReference type="Proteomes" id="UP000249720">
    <property type="component" value="Unassembled WGS sequence"/>
</dbReference>